<dbReference type="PANTHER" id="PTHR30055:SF234">
    <property type="entry name" value="HTH-TYPE TRANSCRIPTIONAL REGULATOR BETI"/>
    <property type="match status" value="1"/>
</dbReference>
<keyword evidence="1" id="KW-0805">Transcription regulation</keyword>
<dbReference type="Proteomes" id="UP000009154">
    <property type="component" value="Chromosome"/>
</dbReference>
<feature type="DNA-binding region" description="H-T-H motif" evidence="4">
    <location>
        <begin position="41"/>
        <end position="60"/>
    </location>
</feature>
<dbReference type="GO" id="GO:0000976">
    <property type="term" value="F:transcription cis-regulatory region binding"/>
    <property type="evidence" value="ECO:0007669"/>
    <property type="project" value="TreeGrafter"/>
</dbReference>
<evidence type="ECO:0000256" key="4">
    <source>
        <dbReference type="PROSITE-ProRule" id="PRU00335"/>
    </source>
</evidence>
<dbReference type="PROSITE" id="PS50977">
    <property type="entry name" value="HTH_TETR_2"/>
    <property type="match status" value="1"/>
</dbReference>
<dbReference type="STRING" id="1112204.GPOL_c37660"/>
<evidence type="ECO:0000256" key="3">
    <source>
        <dbReference type="ARBA" id="ARBA00023163"/>
    </source>
</evidence>
<name>H6N3V5_GORPV</name>
<dbReference type="GO" id="GO:0003700">
    <property type="term" value="F:DNA-binding transcription factor activity"/>
    <property type="evidence" value="ECO:0007669"/>
    <property type="project" value="TreeGrafter"/>
</dbReference>
<dbReference type="SUPFAM" id="SSF46689">
    <property type="entry name" value="Homeodomain-like"/>
    <property type="match status" value="1"/>
</dbReference>
<dbReference type="PANTHER" id="PTHR30055">
    <property type="entry name" value="HTH-TYPE TRANSCRIPTIONAL REGULATOR RUTR"/>
    <property type="match status" value="1"/>
</dbReference>
<protein>
    <submittedName>
        <fullName evidence="6">Putative transcriptional regulator, TetR family</fullName>
    </submittedName>
</protein>
<evidence type="ECO:0000313" key="6">
    <source>
        <dbReference type="EMBL" id="AFA74778.1"/>
    </source>
</evidence>
<dbReference type="KEGG" id="gpo:GPOL_c37660"/>
<evidence type="ECO:0000259" key="5">
    <source>
        <dbReference type="PROSITE" id="PS50977"/>
    </source>
</evidence>
<dbReference type="AlphaFoldDB" id="H6N3V5"/>
<dbReference type="InterPro" id="IPR050109">
    <property type="entry name" value="HTH-type_TetR-like_transc_reg"/>
</dbReference>
<dbReference type="InterPro" id="IPR009057">
    <property type="entry name" value="Homeodomain-like_sf"/>
</dbReference>
<organism evidence="6 7">
    <name type="scientific">Gordonia polyisoprenivorans (strain DSM 44266 / VH2)</name>
    <dbReference type="NCBI Taxonomy" id="1112204"/>
    <lineage>
        <taxon>Bacteria</taxon>
        <taxon>Bacillati</taxon>
        <taxon>Actinomycetota</taxon>
        <taxon>Actinomycetes</taxon>
        <taxon>Mycobacteriales</taxon>
        <taxon>Gordoniaceae</taxon>
        <taxon>Gordonia</taxon>
    </lineage>
</organism>
<proteinExistence type="predicted"/>
<evidence type="ECO:0000313" key="7">
    <source>
        <dbReference type="Proteomes" id="UP000009154"/>
    </source>
</evidence>
<dbReference type="InterPro" id="IPR001647">
    <property type="entry name" value="HTH_TetR"/>
</dbReference>
<feature type="domain" description="HTH tetR-type" evidence="5">
    <location>
        <begin position="18"/>
        <end position="78"/>
    </location>
</feature>
<dbReference type="EMBL" id="CP003119">
    <property type="protein sequence ID" value="AFA74778.1"/>
    <property type="molecule type" value="Genomic_DNA"/>
</dbReference>
<sequence>MCVMTARRPATGSQPRADRSRAALIAETVDYILTEGFTPPSVRKITERAGVTWGVVQYHFGDLDGVLMAVVDQGFAELNECLDELRRTAAATPIEQRTEVVVDTVWQAFSTPVSMAALEILIATRVGRSAAANRHLAAMSLRLNDVGLQLSDTIDPKDATRIGSIIWTAIRGMVTVQMLWPEQLDSAGDRRTLVDLITNYVRSLER</sequence>
<keyword evidence="3" id="KW-0804">Transcription</keyword>
<gene>
    <name evidence="6" type="ordered locus">GPOL_c37660</name>
</gene>
<keyword evidence="7" id="KW-1185">Reference proteome</keyword>
<evidence type="ECO:0000256" key="2">
    <source>
        <dbReference type="ARBA" id="ARBA00023125"/>
    </source>
</evidence>
<dbReference type="Gene3D" id="1.10.357.10">
    <property type="entry name" value="Tetracycline Repressor, domain 2"/>
    <property type="match status" value="1"/>
</dbReference>
<accession>H6N3V5</accession>
<keyword evidence="2 4" id="KW-0238">DNA-binding</keyword>
<reference evidence="6 7" key="1">
    <citation type="journal article" date="2012" name="Appl. Environ. Microbiol.">
        <title>Involvement of two latex-clearing proteins during rubber degradation and insights into the subsequent degradation pathway revealed by the genome sequence of Gordonia polyisoprenivorans strain VH2.</title>
        <authorList>
            <person name="Hiessl S."/>
            <person name="Schuldes J."/>
            <person name="Thurmer A."/>
            <person name="Halbsguth T."/>
            <person name="Broker D."/>
            <person name="Angelov A."/>
            <person name="Liebl W."/>
            <person name="Daniel R."/>
            <person name="Steinbuchel A."/>
        </authorList>
    </citation>
    <scope>NUCLEOTIDE SEQUENCE [LARGE SCALE GENOMIC DNA]</scope>
    <source>
        <strain evidence="7">DSM 44266 / VH2</strain>
    </source>
</reference>
<evidence type="ECO:0000256" key="1">
    <source>
        <dbReference type="ARBA" id="ARBA00023015"/>
    </source>
</evidence>
<dbReference type="HOGENOM" id="CLU_1325149_0_0_11"/>